<evidence type="ECO:0000256" key="1">
    <source>
        <dbReference type="ARBA" id="ARBA00004162"/>
    </source>
</evidence>
<dbReference type="InterPro" id="IPR025713">
    <property type="entry name" value="MotB-like_N_dom"/>
</dbReference>
<sequence>MSGLIQERFTEEIPTGQAGWIVSYADMMTILLTFMILLLSISTIAQTKYDLLVQAFTGERAGNLYEVQEKIDRIIEEQALGGEVQTLLDDEGLKVQFSNALLFDSGSADLRPRALPVIEPIERHLVHDLAPNYGLVIEGYTDDVPIVSGRYRSNWELSTSRAIHVMERLKSAGLDPRRMSVQGFADTRPATEVDLLDTRALDALDDQTRAEVRAANRRVVIRIDTLDPDLVQRLYPTSPGDTASDSPQENL</sequence>
<organism evidence="11 12">
    <name type="scientific">Lujinxingia litoralis</name>
    <dbReference type="NCBI Taxonomy" id="2211119"/>
    <lineage>
        <taxon>Bacteria</taxon>
        <taxon>Deltaproteobacteria</taxon>
        <taxon>Bradymonadales</taxon>
        <taxon>Lujinxingiaceae</taxon>
        <taxon>Lujinxingia</taxon>
    </lineage>
</organism>
<keyword evidence="3" id="KW-1003">Cell membrane</keyword>
<reference evidence="11 12" key="1">
    <citation type="submission" date="2018-05" db="EMBL/GenBank/DDBJ databases">
        <title>Lujinxingia marina gen. nov. sp. nov., a new facultative anaerobic member of the class Deltaproteobacteria, and proposal of Lujinxingaceae fam. nov.</title>
        <authorList>
            <person name="Li C.-M."/>
        </authorList>
    </citation>
    <scope>NUCLEOTIDE SEQUENCE [LARGE SCALE GENOMIC DNA]</scope>
    <source>
        <strain evidence="11 12">B210</strain>
    </source>
</reference>
<dbReference type="Proteomes" id="UP000249169">
    <property type="component" value="Unassembled WGS sequence"/>
</dbReference>
<dbReference type="InterPro" id="IPR036737">
    <property type="entry name" value="OmpA-like_sf"/>
</dbReference>
<dbReference type="SUPFAM" id="SSF103088">
    <property type="entry name" value="OmpA-like"/>
    <property type="match status" value="1"/>
</dbReference>
<dbReference type="PROSITE" id="PS51123">
    <property type="entry name" value="OMPA_2"/>
    <property type="match status" value="1"/>
</dbReference>
<dbReference type="InterPro" id="IPR050330">
    <property type="entry name" value="Bact_OuterMem_StrucFunc"/>
</dbReference>
<evidence type="ECO:0000313" key="11">
    <source>
        <dbReference type="EMBL" id="RAL24707.1"/>
    </source>
</evidence>
<dbReference type="InterPro" id="IPR006665">
    <property type="entry name" value="OmpA-like"/>
</dbReference>
<evidence type="ECO:0000256" key="8">
    <source>
        <dbReference type="SAM" id="MobiDB-lite"/>
    </source>
</evidence>
<dbReference type="PANTHER" id="PTHR30329">
    <property type="entry name" value="STATOR ELEMENT OF FLAGELLAR MOTOR COMPLEX"/>
    <property type="match status" value="1"/>
</dbReference>
<dbReference type="Pfam" id="PF13677">
    <property type="entry name" value="MotB_plug"/>
    <property type="match status" value="1"/>
</dbReference>
<dbReference type="RefSeq" id="WP_111727879.1">
    <property type="nucleotide sequence ID" value="NZ_QHKO01000001.1"/>
</dbReference>
<gene>
    <name evidence="11" type="ORF">DL240_00415</name>
</gene>
<accession>A0A328C7Z9</accession>
<evidence type="ECO:0000256" key="4">
    <source>
        <dbReference type="ARBA" id="ARBA00022692"/>
    </source>
</evidence>
<keyword evidence="4 9" id="KW-0812">Transmembrane</keyword>
<name>A0A328C7Z9_9DELT</name>
<evidence type="ECO:0000256" key="6">
    <source>
        <dbReference type="ARBA" id="ARBA00023136"/>
    </source>
</evidence>
<proteinExistence type="inferred from homology"/>
<dbReference type="OrthoDB" id="9783110at2"/>
<dbReference type="AlphaFoldDB" id="A0A328C7Z9"/>
<evidence type="ECO:0000259" key="10">
    <source>
        <dbReference type="PROSITE" id="PS51123"/>
    </source>
</evidence>
<evidence type="ECO:0000313" key="12">
    <source>
        <dbReference type="Proteomes" id="UP000249169"/>
    </source>
</evidence>
<keyword evidence="5 9" id="KW-1133">Transmembrane helix</keyword>
<comment type="caution">
    <text evidence="11">The sequence shown here is derived from an EMBL/GenBank/DDBJ whole genome shotgun (WGS) entry which is preliminary data.</text>
</comment>
<evidence type="ECO:0000256" key="2">
    <source>
        <dbReference type="ARBA" id="ARBA00008914"/>
    </source>
</evidence>
<feature type="domain" description="OmpA-like" evidence="10">
    <location>
        <begin position="91"/>
        <end position="227"/>
    </location>
</feature>
<feature type="transmembrane region" description="Helical" evidence="9">
    <location>
        <begin position="20"/>
        <end position="41"/>
    </location>
</feature>
<dbReference type="Gene3D" id="3.30.1330.60">
    <property type="entry name" value="OmpA-like domain"/>
    <property type="match status" value="1"/>
</dbReference>
<dbReference type="PANTHER" id="PTHR30329:SF21">
    <property type="entry name" value="LIPOPROTEIN YIAD-RELATED"/>
    <property type="match status" value="1"/>
</dbReference>
<comment type="subcellular location">
    <subcellularLocation>
        <location evidence="1">Cell membrane</location>
        <topology evidence="1">Single-pass membrane protein</topology>
    </subcellularLocation>
</comment>
<keyword evidence="12" id="KW-1185">Reference proteome</keyword>
<dbReference type="CDD" id="cd07185">
    <property type="entry name" value="OmpA_C-like"/>
    <property type="match status" value="1"/>
</dbReference>
<dbReference type="GO" id="GO:0005886">
    <property type="term" value="C:plasma membrane"/>
    <property type="evidence" value="ECO:0007669"/>
    <property type="project" value="UniProtKB-SubCell"/>
</dbReference>
<feature type="region of interest" description="Disordered" evidence="8">
    <location>
        <begin position="232"/>
        <end position="251"/>
    </location>
</feature>
<evidence type="ECO:0000256" key="3">
    <source>
        <dbReference type="ARBA" id="ARBA00022475"/>
    </source>
</evidence>
<comment type="similarity">
    <text evidence="2">Belongs to the MotB family.</text>
</comment>
<evidence type="ECO:0000256" key="9">
    <source>
        <dbReference type="SAM" id="Phobius"/>
    </source>
</evidence>
<evidence type="ECO:0000256" key="5">
    <source>
        <dbReference type="ARBA" id="ARBA00022989"/>
    </source>
</evidence>
<evidence type="ECO:0000256" key="7">
    <source>
        <dbReference type="PROSITE-ProRule" id="PRU00473"/>
    </source>
</evidence>
<dbReference type="EMBL" id="QHKO01000001">
    <property type="protein sequence ID" value="RAL24707.1"/>
    <property type="molecule type" value="Genomic_DNA"/>
</dbReference>
<protein>
    <recommendedName>
        <fullName evidence="10">OmpA-like domain-containing protein</fullName>
    </recommendedName>
</protein>
<dbReference type="Pfam" id="PF00691">
    <property type="entry name" value="OmpA"/>
    <property type="match status" value="1"/>
</dbReference>
<keyword evidence="6 7" id="KW-0472">Membrane</keyword>
<feature type="compositionally biased region" description="Polar residues" evidence="8">
    <location>
        <begin position="239"/>
        <end position="251"/>
    </location>
</feature>